<dbReference type="PANTHER" id="PTHR31218">
    <property type="entry name" value="WAT1-RELATED PROTEIN"/>
    <property type="match status" value="1"/>
</dbReference>
<evidence type="ECO:0000313" key="10">
    <source>
        <dbReference type="Proteomes" id="UP001164929"/>
    </source>
</evidence>
<name>A0AAD6MK34_9ROSI</name>
<dbReference type="EMBL" id="JAQIZT010000008">
    <property type="protein sequence ID" value="KAJ6987056.1"/>
    <property type="molecule type" value="Genomic_DNA"/>
</dbReference>
<feature type="transmembrane region" description="Helical" evidence="6">
    <location>
        <begin position="100"/>
        <end position="124"/>
    </location>
</feature>
<comment type="similarity">
    <text evidence="2 6">Belongs to the drug/metabolite transporter (DMT) superfamily. Plant drug/metabolite exporter (P-DME) (TC 2.A.7.4) family.</text>
</comment>
<feature type="transmembrane region" description="Helical" evidence="6">
    <location>
        <begin position="215"/>
        <end position="236"/>
    </location>
</feature>
<feature type="transmembrane region" description="Helical" evidence="6">
    <location>
        <begin position="43"/>
        <end position="63"/>
    </location>
</feature>
<dbReference type="InterPro" id="IPR000620">
    <property type="entry name" value="EamA_dom"/>
</dbReference>
<keyword evidence="10" id="KW-1185">Reference proteome</keyword>
<keyword evidence="4 6" id="KW-1133">Transmembrane helix</keyword>
<evidence type="ECO:0000256" key="4">
    <source>
        <dbReference type="ARBA" id="ARBA00022989"/>
    </source>
</evidence>
<keyword evidence="3 6" id="KW-0812">Transmembrane</keyword>
<organism evidence="9 10">
    <name type="scientific">Populus alba x Populus x berolinensis</name>
    <dbReference type="NCBI Taxonomy" id="444605"/>
    <lineage>
        <taxon>Eukaryota</taxon>
        <taxon>Viridiplantae</taxon>
        <taxon>Streptophyta</taxon>
        <taxon>Embryophyta</taxon>
        <taxon>Tracheophyta</taxon>
        <taxon>Spermatophyta</taxon>
        <taxon>Magnoliopsida</taxon>
        <taxon>eudicotyledons</taxon>
        <taxon>Gunneridae</taxon>
        <taxon>Pentapetalae</taxon>
        <taxon>rosids</taxon>
        <taxon>fabids</taxon>
        <taxon>Malpighiales</taxon>
        <taxon>Salicaceae</taxon>
        <taxon>Saliceae</taxon>
        <taxon>Populus</taxon>
    </lineage>
</organism>
<feature type="transmembrane region" description="Helical" evidence="6">
    <location>
        <begin position="12"/>
        <end position="31"/>
    </location>
</feature>
<evidence type="ECO:0000259" key="8">
    <source>
        <dbReference type="Pfam" id="PF00892"/>
    </source>
</evidence>
<feature type="transmembrane region" description="Helical" evidence="6">
    <location>
        <begin position="281"/>
        <end position="301"/>
    </location>
</feature>
<dbReference type="Proteomes" id="UP001164929">
    <property type="component" value="Chromosome 8"/>
</dbReference>
<evidence type="ECO:0000256" key="1">
    <source>
        <dbReference type="ARBA" id="ARBA00004141"/>
    </source>
</evidence>
<dbReference type="SUPFAM" id="SSF103481">
    <property type="entry name" value="Multidrug resistance efflux transporter EmrE"/>
    <property type="match status" value="2"/>
</dbReference>
<dbReference type="AlphaFoldDB" id="A0AAD6MK34"/>
<feature type="transmembrane region" description="Helical" evidence="6">
    <location>
        <begin position="248"/>
        <end position="269"/>
    </location>
</feature>
<protein>
    <recommendedName>
        <fullName evidence="6">WAT1-related protein</fullName>
    </recommendedName>
</protein>
<sequence length="378" mass="41349">MATASSSYDRSKPFLAVILLQFGYAGMFTITKHALDEGMSQHVLVVYRHAVATIVIAPFALVFDRKVRPKMTLSIFFKIMLLGLLEPTIDQNLYYTGMKYTTATFTSAMCNVLPAFAFLMAWALRIEQVNIRKMHSQAKIIGTIVTVGGAMLMTLVKGTQLDLPWTRGYDQQASASALTKQDPIKGALMIATGCVCWASFIILQSITLKSYPVELSLTAWICFMGTIEGSMVAVVMERGNPSAWSVGLNYKLLAAVYSGVVCSGIGYYVQGLIMKRKGPVFVTAFSPLSMVIVAILGSFFLKEILCVGRVIGAVVIVTGLYLVLWGKSKDQPPSDSSDDKAEAIVTQTATEMQERTETVDQEFVAIDITKVRSTDESI</sequence>
<evidence type="ECO:0000256" key="6">
    <source>
        <dbReference type="RuleBase" id="RU363077"/>
    </source>
</evidence>
<evidence type="ECO:0000256" key="2">
    <source>
        <dbReference type="ARBA" id="ARBA00007635"/>
    </source>
</evidence>
<feature type="domain" description="EamA" evidence="8">
    <location>
        <begin position="15"/>
        <end position="154"/>
    </location>
</feature>
<evidence type="ECO:0000256" key="5">
    <source>
        <dbReference type="ARBA" id="ARBA00023136"/>
    </source>
</evidence>
<evidence type="ECO:0000256" key="3">
    <source>
        <dbReference type="ARBA" id="ARBA00022692"/>
    </source>
</evidence>
<feature type="transmembrane region" description="Helical" evidence="6">
    <location>
        <begin position="75"/>
        <end position="94"/>
    </location>
</feature>
<accession>A0AAD6MK34</accession>
<feature type="region of interest" description="Disordered" evidence="7">
    <location>
        <begin position="329"/>
        <end position="357"/>
    </location>
</feature>
<dbReference type="InterPro" id="IPR037185">
    <property type="entry name" value="EmrE-like"/>
</dbReference>
<feature type="transmembrane region" description="Helical" evidence="6">
    <location>
        <begin position="184"/>
        <end position="203"/>
    </location>
</feature>
<feature type="compositionally biased region" description="Basic and acidic residues" evidence="7">
    <location>
        <begin position="329"/>
        <end position="342"/>
    </location>
</feature>
<feature type="domain" description="EamA" evidence="8">
    <location>
        <begin position="185"/>
        <end position="324"/>
    </location>
</feature>
<dbReference type="GO" id="GO:0016020">
    <property type="term" value="C:membrane"/>
    <property type="evidence" value="ECO:0007669"/>
    <property type="project" value="UniProtKB-SubCell"/>
</dbReference>
<proteinExistence type="inferred from homology"/>
<comment type="subcellular location">
    <subcellularLocation>
        <location evidence="1 6">Membrane</location>
        <topology evidence="1 6">Multi-pass membrane protein</topology>
    </subcellularLocation>
</comment>
<dbReference type="Pfam" id="PF00892">
    <property type="entry name" value="EamA"/>
    <property type="match status" value="2"/>
</dbReference>
<keyword evidence="5 6" id="KW-0472">Membrane</keyword>
<evidence type="ECO:0000256" key="7">
    <source>
        <dbReference type="SAM" id="MobiDB-lite"/>
    </source>
</evidence>
<dbReference type="GO" id="GO:0022857">
    <property type="term" value="F:transmembrane transporter activity"/>
    <property type="evidence" value="ECO:0007669"/>
    <property type="project" value="InterPro"/>
</dbReference>
<dbReference type="InterPro" id="IPR030184">
    <property type="entry name" value="WAT1-related"/>
</dbReference>
<evidence type="ECO:0000313" key="9">
    <source>
        <dbReference type="EMBL" id="KAJ6987056.1"/>
    </source>
</evidence>
<feature type="transmembrane region" description="Helical" evidence="6">
    <location>
        <begin position="136"/>
        <end position="156"/>
    </location>
</feature>
<reference evidence="9" key="1">
    <citation type="journal article" date="2023" name="Mol. Ecol. Resour.">
        <title>Chromosome-level genome assembly of a triploid poplar Populus alba 'Berolinensis'.</title>
        <authorList>
            <person name="Chen S."/>
            <person name="Yu Y."/>
            <person name="Wang X."/>
            <person name="Wang S."/>
            <person name="Zhang T."/>
            <person name="Zhou Y."/>
            <person name="He R."/>
            <person name="Meng N."/>
            <person name="Wang Y."/>
            <person name="Liu W."/>
            <person name="Liu Z."/>
            <person name="Liu J."/>
            <person name="Guo Q."/>
            <person name="Huang H."/>
            <person name="Sederoff R.R."/>
            <person name="Wang G."/>
            <person name="Qu G."/>
            <person name="Chen S."/>
        </authorList>
    </citation>
    <scope>NUCLEOTIDE SEQUENCE</scope>
    <source>
        <strain evidence="9">SC-2020</strain>
    </source>
</reference>
<comment type="caution">
    <text evidence="9">The sequence shown here is derived from an EMBL/GenBank/DDBJ whole genome shotgun (WGS) entry which is preliminary data.</text>
</comment>
<feature type="transmembrane region" description="Helical" evidence="6">
    <location>
        <begin position="307"/>
        <end position="326"/>
    </location>
</feature>
<gene>
    <name evidence="9" type="ORF">NC653_020317</name>
</gene>